<keyword evidence="3" id="KW-1185">Reference proteome</keyword>
<dbReference type="SUPFAM" id="SSF56219">
    <property type="entry name" value="DNase I-like"/>
    <property type="match status" value="1"/>
</dbReference>
<proteinExistence type="predicted"/>
<dbReference type="Pfam" id="PF03372">
    <property type="entry name" value="Exo_endo_phos"/>
    <property type="match status" value="1"/>
</dbReference>
<keyword evidence="2" id="KW-0540">Nuclease</keyword>
<dbReference type="RefSeq" id="WP_236891036.1">
    <property type="nucleotide sequence ID" value="NZ_AP024488.1"/>
</dbReference>
<organism evidence="2 3">
    <name type="scientific">Desulfoluna limicola</name>
    <dbReference type="NCBI Taxonomy" id="2810562"/>
    <lineage>
        <taxon>Bacteria</taxon>
        <taxon>Pseudomonadati</taxon>
        <taxon>Thermodesulfobacteriota</taxon>
        <taxon>Desulfobacteria</taxon>
        <taxon>Desulfobacterales</taxon>
        <taxon>Desulfolunaceae</taxon>
        <taxon>Desulfoluna</taxon>
    </lineage>
</organism>
<dbReference type="GO" id="GO:0004519">
    <property type="term" value="F:endonuclease activity"/>
    <property type="evidence" value="ECO:0007669"/>
    <property type="project" value="UniProtKB-KW"/>
</dbReference>
<dbReference type="PANTHER" id="PTHR14859:SF1">
    <property type="entry name" value="PGAP2-INTERACTING PROTEIN"/>
    <property type="match status" value="1"/>
</dbReference>
<evidence type="ECO:0000259" key="1">
    <source>
        <dbReference type="Pfam" id="PF03372"/>
    </source>
</evidence>
<dbReference type="InterPro" id="IPR036691">
    <property type="entry name" value="Endo/exonu/phosph_ase_sf"/>
</dbReference>
<sequence>MCDLAKFSGLGLLGCFLILLLLAGWVYQGAASFDPVMPARLAKGEARILSQGQSLKVMNWNVQYFAGKNYVFYYDLPHYAGPDTRPSPEDIEQSLSSAARIIDDEAPDILLLQEVDEGASRTDGQDQTEALQGLLKGRYPFKAEAFYWKARFVPHPKIMGSVGMKLVILSKYRIATATRIALPRAQRDAFTDRLNLQRCLLTAELPVEGGGRLVLINLHLEAFPETPDLLARQLQALETTIAAAQNQGAPFIAGGDFNLLPPGQYDVLPDHQRTLYRMDGEMAPLFERYTVVPGLAETHPSHPAPWYTHFPNDPDVTGPDRTLDYLLFPKEMTLQSKQVRTQGAIRISDHLPVMATVQVP</sequence>
<keyword evidence="2" id="KW-0378">Hydrolase</keyword>
<gene>
    <name evidence="2" type="ORF">DSLASN_03690</name>
</gene>
<reference evidence="2 3" key="1">
    <citation type="submission" date="2021-02" db="EMBL/GenBank/DDBJ databases">
        <title>Complete genome of Desulfoluna sp. strain ASN36.</title>
        <authorList>
            <person name="Takahashi A."/>
            <person name="Kojima H."/>
            <person name="Fukui M."/>
        </authorList>
    </citation>
    <scope>NUCLEOTIDE SEQUENCE [LARGE SCALE GENOMIC DNA]</scope>
    <source>
        <strain evidence="2 3">ASN36</strain>
    </source>
</reference>
<keyword evidence="2" id="KW-0255">Endonuclease</keyword>
<dbReference type="Gene3D" id="3.60.10.10">
    <property type="entry name" value="Endonuclease/exonuclease/phosphatase"/>
    <property type="match status" value="1"/>
</dbReference>
<dbReference type="EMBL" id="AP024488">
    <property type="protein sequence ID" value="BCS94737.1"/>
    <property type="molecule type" value="Genomic_DNA"/>
</dbReference>
<dbReference type="InterPro" id="IPR051916">
    <property type="entry name" value="GPI-anchor_lipid_remodeler"/>
</dbReference>
<accession>A0ABM7PC19</accession>
<dbReference type="Proteomes" id="UP001320148">
    <property type="component" value="Chromosome"/>
</dbReference>
<protein>
    <submittedName>
        <fullName evidence="2">Endonuclease</fullName>
    </submittedName>
</protein>
<dbReference type="PANTHER" id="PTHR14859">
    <property type="entry name" value="CALCOFLUOR WHITE HYPERSENSITIVE PROTEIN PRECURSOR"/>
    <property type="match status" value="1"/>
</dbReference>
<feature type="domain" description="Endonuclease/exonuclease/phosphatase" evidence="1">
    <location>
        <begin position="58"/>
        <end position="350"/>
    </location>
</feature>
<evidence type="ECO:0000313" key="2">
    <source>
        <dbReference type="EMBL" id="BCS94737.1"/>
    </source>
</evidence>
<name>A0ABM7PC19_9BACT</name>
<evidence type="ECO:0000313" key="3">
    <source>
        <dbReference type="Proteomes" id="UP001320148"/>
    </source>
</evidence>
<dbReference type="InterPro" id="IPR005135">
    <property type="entry name" value="Endo/exonuclease/phosphatase"/>
</dbReference>